<dbReference type="EC" id="2.7.1.58" evidence="1"/>
<sequence>MTHDYIALDWGSTNLRAWRYQQGRCVDELRAPSGVTQLGHETAQQAFARLLGPWLQQQDVPVIMAGMIGSNAGWIEAPYMACPARLPDLRQHLVQVTPALPVRAWIVPGLSINREGHQNVMRGEETQLLGAHAMQPAQYYLLPGTHCKWVQMQADKVMDFQTVITGELHHVLLKHSLLGAGLPAQIADPGAFALGLETGLNDSHILGRLFQGRAARVLGRLPASAVADWLSGLLIGNEVGQMQQQWGIQRTEPLVIVGSPALAQRYQQALAATGLSSTLVDGDTAFQTGIRSIVHDLAY</sequence>
<dbReference type="InterPro" id="IPR042257">
    <property type="entry name" value="DGOK_C"/>
</dbReference>
<dbReference type="EMBL" id="JACHHN010000002">
    <property type="protein sequence ID" value="MBB5190490.1"/>
    <property type="molecule type" value="Genomic_DNA"/>
</dbReference>
<comment type="caution">
    <text evidence="1">The sequence shown here is derived from an EMBL/GenBank/DDBJ whole genome shotgun (WGS) entry which is preliminary data.</text>
</comment>
<dbReference type="Pfam" id="PF05035">
    <property type="entry name" value="DGOK"/>
    <property type="match status" value="1"/>
</dbReference>
<keyword evidence="2" id="KW-1185">Reference proteome</keyword>
<proteinExistence type="predicted"/>
<reference evidence="1 2" key="1">
    <citation type="submission" date="2020-08" db="EMBL/GenBank/DDBJ databases">
        <title>Genomic Encyclopedia of Type Strains, Phase IV (KMG-IV): sequencing the most valuable type-strain genomes for metagenomic binning, comparative biology and taxonomic classification.</title>
        <authorList>
            <person name="Goeker M."/>
        </authorList>
    </citation>
    <scope>NUCLEOTIDE SEQUENCE [LARGE SCALE GENOMIC DNA]</scope>
    <source>
        <strain evidence="1 2">DSM 18233</strain>
    </source>
</reference>
<dbReference type="CDD" id="cd24012">
    <property type="entry name" value="ASKHA_NBD_KDGal-kinase"/>
    <property type="match status" value="1"/>
</dbReference>
<dbReference type="Proteomes" id="UP000543030">
    <property type="component" value="Unassembled WGS sequence"/>
</dbReference>
<dbReference type="GO" id="GO:0034194">
    <property type="term" value="P:D-galactonate catabolic process"/>
    <property type="evidence" value="ECO:0007669"/>
    <property type="project" value="InterPro"/>
</dbReference>
<dbReference type="RefSeq" id="WP_184098568.1">
    <property type="nucleotide sequence ID" value="NZ_JACHHN010000002.1"/>
</dbReference>
<organism evidence="1 2">
    <name type="scientific">Silvimonas terrae</name>
    <dbReference type="NCBI Taxonomy" id="300266"/>
    <lineage>
        <taxon>Bacteria</taxon>
        <taxon>Pseudomonadati</taxon>
        <taxon>Pseudomonadota</taxon>
        <taxon>Betaproteobacteria</taxon>
        <taxon>Neisseriales</taxon>
        <taxon>Chitinibacteraceae</taxon>
        <taxon>Silvimonas</taxon>
    </lineage>
</organism>
<protein>
    <submittedName>
        <fullName evidence="1">2-dehydro-3-deoxygalactonokinase</fullName>
        <ecNumber evidence="1">2.7.1.58</ecNumber>
    </submittedName>
</protein>
<dbReference type="InterPro" id="IPR042258">
    <property type="entry name" value="DGOK_N"/>
</dbReference>
<keyword evidence="1" id="KW-0808">Transferase</keyword>
<dbReference type="InterPro" id="IPR007729">
    <property type="entry name" value="DGOK"/>
</dbReference>
<dbReference type="Gene3D" id="3.30.420.300">
    <property type="entry name" value="2-keto-3-deoxy-galactonokinase, substrate binding domain"/>
    <property type="match status" value="1"/>
</dbReference>
<evidence type="ECO:0000313" key="1">
    <source>
        <dbReference type="EMBL" id="MBB5190490.1"/>
    </source>
</evidence>
<gene>
    <name evidence="1" type="ORF">HNQ50_001212</name>
</gene>
<keyword evidence="1" id="KW-0418">Kinase</keyword>
<name>A0A840RDP9_9NEIS</name>
<dbReference type="AlphaFoldDB" id="A0A840RDP9"/>
<accession>A0A840RDP9</accession>
<evidence type="ECO:0000313" key="2">
    <source>
        <dbReference type="Proteomes" id="UP000543030"/>
    </source>
</evidence>
<dbReference type="Gene3D" id="3.30.420.310">
    <property type="entry name" value="2-keto-3-deoxy-galactonokinase, C-terminal domain"/>
    <property type="match status" value="1"/>
</dbReference>
<dbReference type="GO" id="GO:0008671">
    <property type="term" value="F:2-dehydro-3-deoxygalactonokinase activity"/>
    <property type="evidence" value="ECO:0007669"/>
    <property type="project" value="UniProtKB-EC"/>
</dbReference>